<dbReference type="AlphaFoldDB" id="A0A2P2LC13"/>
<evidence type="ECO:0000256" key="1">
    <source>
        <dbReference type="SAM" id="MobiDB-lite"/>
    </source>
</evidence>
<name>A0A2P2LC13_RHIMU</name>
<feature type="chain" id="PRO_5015149171" evidence="2">
    <location>
        <begin position="21"/>
        <end position="184"/>
    </location>
</feature>
<evidence type="ECO:0000313" key="3">
    <source>
        <dbReference type="EMBL" id="MBX15519.1"/>
    </source>
</evidence>
<evidence type="ECO:0000256" key="2">
    <source>
        <dbReference type="SAM" id="SignalP"/>
    </source>
</evidence>
<organism evidence="3">
    <name type="scientific">Rhizophora mucronata</name>
    <name type="common">Asiatic mangrove</name>
    <dbReference type="NCBI Taxonomy" id="61149"/>
    <lineage>
        <taxon>Eukaryota</taxon>
        <taxon>Viridiplantae</taxon>
        <taxon>Streptophyta</taxon>
        <taxon>Embryophyta</taxon>
        <taxon>Tracheophyta</taxon>
        <taxon>Spermatophyta</taxon>
        <taxon>Magnoliopsida</taxon>
        <taxon>eudicotyledons</taxon>
        <taxon>Gunneridae</taxon>
        <taxon>Pentapetalae</taxon>
        <taxon>rosids</taxon>
        <taxon>fabids</taxon>
        <taxon>Malpighiales</taxon>
        <taxon>Rhizophoraceae</taxon>
        <taxon>Rhizophora</taxon>
    </lineage>
</organism>
<reference evidence="3" key="1">
    <citation type="submission" date="2018-02" db="EMBL/GenBank/DDBJ databases">
        <title>Rhizophora mucronata_Transcriptome.</title>
        <authorList>
            <person name="Meera S.P."/>
            <person name="Sreeshan A."/>
            <person name="Augustine A."/>
        </authorList>
    </citation>
    <scope>NUCLEOTIDE SEQUENCE</scope>
    <source>
        <tissue evidence="3">Leaf</tissue>
    </source>
</reference>
<sequence>MLQRCAEVLVICMVSPVTRCSTTVASNETTSVFFNAARATQARESRKSPASTATLFPITKFNEPIPRLVSASSNTSSWRRLATWIISVISAIHCCFERNSVGKVSCTLTAGSGRCTFKAVAISNKTVGRNLFPSTPILKKYSAAEASLGTSATTMDRNLLAKSDSSSATSENGSSCSSTKELLW</sequence>
<dbReference type="EMBL" id="GGEC01035035">
    <property type="protein sequence ID" value="MBX15519.1"/>
    <property type="molecule type" value="Transcribed_RNA"/>
</dbReference>
<proteinExistence type="predicted"/>
<accession>A0A2P2LC13</accession>
<keyword evidence="2" id="KW-0732">Signal</keyword>
<feature type="signal peptide" evidence="2">
    <location>
        <begin position="1"/>
        <end position="20"/>
    </location>
</feature>
<protein>
    <submittedName>
        <fullName evidence="3">Geranylgeranyl pyrophosphate synthase</fullName>
    </submittedName>
</protein>
<feature type="region of interest" description="Disordered" evidence="1">
    <location>
        <begin position="163"/>
        <end position="184"/>
    </location>
</feature>